<dbReference type="InterPro" id="IPR018122">
    <property type="entry name" value="TF_fork_head_CS_1"/>
</dbReference>
<dbReference type="PRINTS" id="PR00053">
    <property type="entry name" value="FORKHEAD"/>
</dbReference>
<dbReference type="PANTHER" id="PTHR11829:SF388">
    <property type="entry name" value="FORK HEAD DOMAIN-CONTAINING PROTEIN L1-RELATED"/>
    <property type="match status" value="1"/>
</dbReference>
<evidence type="ECO:0000313" key="6">
    <source>
        <dbReference type="Proteomes" id="UP000085678"/>
    </source>
</evidence>
<reference evidence="7" key="1">
    <citation type="submission" date="2025-08" db="UniProtKB">
        <authorList>
            <consortium name="RefSeq"/>
        </authorList>
    </citation>
    <scope>IDENTIFICATION</scope>
    <source>
        <tissue evidence="7">Gonads</tissue>
    </source>
</reference>
<dbReference type="GO" id="GO:0000978">
    <property type="term" value="F:RNA polymerase II cis-regulatory region sequence-specific DNA binding"/>
    <property type="evidence" value="ECO:0007669"/>
    <property type="project" value="TreeGrafter"/>
</dbReference>
<feature type="compositionally biased region" description="Basic and acidic residues" evidence="4">
    <location>
        <begin position="288"/>
        <end position="298"/>
    </location>
</feature>
<feature type="compositionally biased region" description="Basic and acidic residues" evidence="4">
    <location>
        <begin position="164"/>
        <end position="185"/>
    </location>
</feature>
<dbReference type="InterPro" id="IPR001766">
    <property type="entry name" value="Fork_head_dom"/>
</dbReference>
<dbReference type="OrthoDB" id="5402974at2759"/>
<sequence length="410" mass="45749">MSVVDMSGGPFPSALASMYARYTDPRYAAAAAAAYPGYLYSQDYNRYLSMLADLERREQPQKPPYSYIALIAMAIKSAPDRKVTLNGIYQFIMDRFPYYHENKQGWQNSIRHNLSLNDCFMKVAREKGKPGKGNYWTLDPNCEEMFENGNYRRRKRRNKAAPYKAEDKLKGSDGLEDMDGHRDVMGEDMESDDENGSPHEFEKRPADDFSEGEDCGFKTEEKNNNHCEIDRTEADDTNADDKEAGPSHSQIPSANCKKSTFSIDSIIGERHELDNESKTTSENENADGDEKKKPDIFDKIPSPPPKISDLQKQYPAFPVAYNPYAALLARPPVSSLPAGASFAALQAGFAGYPMAAGFSGAQGMQPYLSLPTRLPSFPPNYIPPIQVAYPHGTAARPWGIQGLGIEEKKM</sequence>
<dbReference type="KEGG" id="lak:106152387"/>
<feature type="region of interest" description="Disordered" evidence="4">
    <location>
        <begin position="153"/>
        <end position="308"/>
    </location>
</feature>
<keyword evidence="2 3" id="KW-0539">Nucleus</keyword>
<feature type="compositionally biased region" description="Basic and acidic residues" evidence="4">
    <location>
        <begin position="196"/>
        <end position="207"/>
    </location>
</feature>
<accession>A0A1S3H5W7</accession>
<dbReference type="SMART" id="SM00339">
    <property type="entry name" value="FH"/>
    <property type="match status" value="1"/>
</dbReference>
<dbReference type="GeneID" id="106152387"/>
<dbReference type="InterPro" id="IPR036390">
    <property type="entry name" value="WH_DNA-bd_sf"/>
</dbReference>
<dbReference type="InParanoid" id="A0A1S3H5W7"/>
<protein>
    <submittedName>
        <fullName evidence="7">Forkhead box C1-B</fullName>
    </submittedName>
</protein>
<evidence type="ECO:0000256" key="1">
    <source>
        <dbReference type="ARBA" id="ARBA00023125"/>
    </source>
</evidence>
<comment type="subcellular location">
    <subcellularLocation>
        <location evidence="3">Nucleus</location>
    </subcellularLocation>
</comment>
<name>A0A1S3H5W7_LINAN</name>
<keyword evidence="1 3" id="KW-0238">DNA-binding</keyword>
<dbReference type="PROSITE" id="PS00657">
    <property type="entry name" value="FORK_HEAD_1"/>
    <property type="match status" value="1"/>
</dbReference>
<dbReference type="PANTHER" id="PTHR11829">
    <property type="entry name" value="FORKHEAD BOX PROTEIN"/>
    <property type="match status" value="1"/>
</dbReference>
<dbReference type="InterPro" id="IPR047514">
    <property type="entry name" value="FH_FOXL1"/>
</dbReference>
<dbReference type="FunFam" id="1.10.10.10:FF:001472">
    <property type="entry name" value="Forkhead domain protein 1"/>
    <property type="match status" value="1"/>
</dbReference>
<dbReference type="InterPro" id="IPR030456">
    <property type="entry name" value="TF_fork_head_CS_2"/>
</dbReference>
<dbReference type="GO" id="GO:0009653">
    <property type="term" value="P:anatomical structure morphogenesis"/>
    <property type="evidence" value="ECO:0007669"/>
    <property type="project" value="TreeGrafter"/>
</dbReference>
<dbReference type="Proteomes" id="UP000085678">
    <property type="component" value="Unplaced"/>
</dbReference>
<dbReference type="STRING" id="7574.A0A1S3H5W7"/>
<feature type="compositionally biased region" description="Polar residues" evidence="4">
    <location>
        <begin position="247"/>
        <end position="263"/>
    </location>
</feature>
<dbReference type="Pfam" id="PF00250">
    <property type="entry name" value="Forkhead"/>
    <property type="match status" value="1"/>
</dbReference>
<evidence type="ECO:0000313" key="7">
    <source>
        <dbReference type="RefSeq" id="XP_013381393.1"/>
    </source>
</evidence>
<dbReference type="PROSITE" id="PS00658">
    <property type="entry name" value="FORK_HEAD_2"/>
    <property type="match status" value="1"/>
</dbReference>
<organism evidence="6 7">
    <name type="scientific">Lingula anatina</name>
    <name type="common">Brachiopod</name>
    <name type="synonym">Lingula unguis</name>
    <dbReference type="NCBI Taxonomy" id="7574"/>
    <lineage>
        <taxon>Eukaryota</taxon>
        <taxon>Metazoa</taxon>
        <taxon>Spiralia</taxon>
        <taxon>Lophotrochozoa</taxon>
        <taxon>Brachiopoda</taxon>
        <taxon>Linguliformea</taxon>
        <taxon>Lingulata</taxon>
        <taxon>Lingulida</taxon>
        <taxon>Linguloidea</taxon>
        <taxon>Lingulidae</taxon>
        <taxon>Lingula</taxon>
    </lineage>
</organism>
<evidence type="ECO:0000259" key="5">
    <source>
        <dbReference type="PROSITE" id="PS50039"/>
    </source>
</evidence>
<feature type="compositionally biased region" description="Basic and acidic residues" evidence="4">
    <location>
        <begin position="215"/>
        <end position="245"/>
    </location>
</feature>
<dbReference type="GO" id="GO:0005634">
    <property type="term" value="C:nucleus"/>
    <property type="evidence" value="ECO:0007669"/>
    <property type="project" value="UniProtKB-SubCell"/>
</dbReference>
<dbReference type="CDD" id="cd20027">
    <property type="entry name" value="FH_FOXL1"/>
    <property type="match status" value="1"/>
</dbReference>
<dbReference type="GO" id="GO:0000981">
    <property type="term" value="F:DNA-binding transcription factor activity, RNA polymerase II-specific"/>
    <property type="evidence" value="ECO:0007669"/>
    <property type="project" value="TreeGrafter"/>
</dbReference>
<evidence type="ECO:0000256" key="3">
    <source>
        <dbReference type="PROSITE-ProRule" id="PRU00089"/>
    </source>
</evidence>
<feature type="compositionally biased region" description="Acidic residues" evidence="4">
    <location>
        <begin position="186"/>
        <end position="195"/>
    </location>
</feature>
<evidence type="ECO:0000256" key="4">
    <source>
        <dbReference type="SAM" id="MobiDB-lite"/>
    </source>
</evidence>
<proteinExistence type="predicted"/>
<dbReference type="InterPro" id="IPR050211">
    <property type="entry name" value="FOX_domain-containing"/>
</dbReference>
<dbReference type="PROSITE" id="PS50039">
    <property type="entry name" value="FORK_HEAD_3"/>
    <property type="match status" value="1"/>
</dbReference>
<evidence type="ECO:0000256" key="2">
    <source>
        <dbReference type="ARBA" id="ARBA00023242"/>
    </source>
</evidence>
<feature type="domain" description="Fork-head" evidence="5">
    <location>
        <begin position="62"/>
        <end position="156"/>
    </location>
</feature>
<feature type="compositionally biased region" description="Basic and acidic residues" evidence="4">
    <location>
        <begin position="267"/>
        <end position="281"/>
    </location>
</feature>
<gene>
    <name evidence="7" type="primary">LOC106152387</name>
</gene>
<feature type="DNA-binding region" description="Fork-head" evidence="3">
    <location>
        <begin position="62"/>
        <end position="156"/>
    </location>
</feature>
<dbReference type="Gene3D" id="1.10.10.10">
    <property type="entry name" value="Winged helix-like DNA-binding domain superfamily/Winged helix DNA-binding domain"/>
    <property type="match status" value="1"/>
</dbReference>
<dbReference type="SUPFAM" id="SSF46785">
    <property type="entry name" value="Winged helix' DNA-binding domain"/>
    <property type="match status" value="1"/>
</dbReference>
<dbReference type="AlphaFoldDB" id="A0A1S3H5W7"/>
<dbReference type="RefSeq" id="XP_013381393.1">
    <property type="nucleotide sequence ID" value="XM_013525939.1"/>
</dbReference>
<dbReference type="InterPro" id="IPR036388">
    <property type="entry name" value="WH-like_DNA-bd_sf"/>
</dbReference>
<dbReference type="GO" id="GO:0030154">
    <property type="term" value="P:cell differentiation"/>
    <property type="evidence" value="ECO:0007669"/>
    <property type="project" value="TreeGrafter"/>
</dbReference>
<keyword evidence="6" id="KW-1185">Reference proteome</keyword>